<reference evidence="3" key="1">
    <citation type="submission" date="2013-05" db="EMBL/GenBank/DDBJ databases">
        <authorList>
            <person name="Yim A.K.Y."/>
            <person name="Chan T.F."/>
            <person name="Ji K.M."/>
            <person name="Liu X.Y."/>
            <person name="Zhou J.W."/>
            <person name="Li R.Q."/>
            <person name="Yang K.Y."/>
            <person name="Li J."/>
            <person name="Li M."/>
            <person name="Law P.T.W."/>
            <person name="Wu Y.L."/>
            <person name="Cai Z.L."/>
            <person name="Qin H."/>
            <person name="Bao Y."/>
            <person name="Leung R.K.K."/>
            <person name="Ng P.K.S."/>
            <person name="Zou J."/>
            <person name="Zhong X.J."/>
            <person name="Ran P.X."/>
            <person name="Zhong N.S."/>
            <person name="Liu Z.G."/>
            <person name="Tsui S.K.W."/>
        </authorList>
    </citation>
    <scope>NUCLEOTIDE SEQUENCE</scope>
    <source>
        <strain evidence="3">Derf</strain>
        <tissue evidence="3">Whole organism</tissue>
    </source>
</reference>
<proteinExistence type="predicted"/>
<feature type="region of interest" description="Disordered" evidence="1">
    <location>
        <begin position="194"/>
        <end position="220"/>
    </location>
</feature>
<keyword evidence="2" id="KW-1133">Transmembrane helix</keyword>
<feature type="transmembrane region" description="Helical" evidence="2">
    <location>
        <begin position="24"/>
        <end position="42"/>
    </location>
</feature>
<dbReference type="AlphaFoldDB" id="A0A922L018"/>
<protein>
    <submittedName>
        <fullName evidence="3">Uncharacterized protein</fullName>
    </submittedName>
</protein>
<dbReference type="Proteomes" id="UP000790347">
    <property type="component" value="Unassembled WGS sequence"/>
</dbReference>
<dbReference type="EMBL" id="ASGP02000005">
    <property type="protein sequence ID" value="KAH9506423.1"/>
    <property type="molecule type" value="Genomic_DNA"/>
</dbReference>
<keyword evidence="4" id="KW-1185">Reference proteome</keyword>
<name>A0A922L018_DERFA</name>
<evidence type="ECO:0000313" key="4">
    <source>
        <dbReference type="Proteomes" id="UP000790347"/>
    </source>
</evidence>
<feature type="compositionally biased region" description="Low complexity" evidence="1">
    <location>
        <begin position="194"/>
        <end position="204"/>
    </location>
</feature>
<organism evidence="3 4">
    <name type="scientific">Dermatophagoides farinae</name>
    <name type="common">American house dust mite</name>
    <dbReference type="NCBI Taxonomy" id="6954"/>
    <lineage>
        <taxon>Eukaryota</taxon>
        <taxon>Metazoa</taxon>
        <taxon>Ecdysozoa</taxon>
        <taxon>Arthropoda</taxon>
        <taxon>Chelicerata</taxon>
        <taxon>Arachnida</taxon>
        <taxon>Acari</taxon>
        <taxon>Acariformes</taxon>
        <taxon>Sarcoptiformes</taxon>
        <taxon>Astigmata</taxon>
        <taxon>Psoroptidia</taxon>
        <taxon>Analgoidea</taxon>
        <taxon>Pyroglyphidae</taxon>
        <taxon>Dermatophagoidinae</taxon>
        <taxon>Dermatophagoides</taxon>
    </lineage>
</organism>
<keyword evidence="2" id="KW-0472">Membrane</keyword>
<evidence type="ECO:0000313" key="3">
    <source>
        <dbReference type="EMBL" id="KAH9506423.1"/>
    </source>
</evidence>
<accession>A0A922L018</accession>
<reference evidence="3" key="2">
    <citation type="journal article" date="2022" name="Res Sq">
        <title>Comparative Genomics Reveals Insights into the Divergent Evolution of Astigmatic Mites and Household Pest Adaptations.</title>
        <authorList>
            <person name="Xiong Q."/>
            <person name="Wan A.T.-Y."/>
            <person name="Liu X.-Y."/>
            <person name="Fung C.S.-H."/>
            <person name="Xiao X."/>
            <person name="Malainual N."/>
            <person name="Hou J."/>
            <person name="Wang L."/>
            <person name="Wang M."/>
            <person name="Yang K."/>
            <person name="Cui Y."/>
            <person name="Leung E."/>
            <person name="Nong W."/>
            <person name="Shin S.-K."/>
            <person name="Au S."/>
            <person name="Jeong K.Y."/>
            <person name="Chew F.T."/>
            <person name="Hui J."/>
            <person name="Leung T.F."/>
            <person name="Tungtrongchitr A."/>
            <person name="Zhong N."/>
            <person name="Liu Z."/>
            <person name="Tsui S."/>
        </authorList>
    </citation>
    <scope>NUCLEOTIDE SEQUENCE</scope>
    <source>
        <strain evidence="3">Derf</strain>
        <tissue evidence="3">Whole organism</tissue>
    </source>
</reference>
<feature type="transmembrane region" description="Helical" evidence="2">
    <location>
        <begin position="158"/>
        <end position="177"/>
    </location>
</feature>
<evidence type="ECO:0000256" key="2">
    <source>
        <dbReference type="SAM" id="Phobius"/>
    </source>
</evidence>
<sequence length="225" mass="26828">MFCSTYCQMDLFDYNKRQLKKTRFVILVIFTSFIIDIIEFVSSSPTTTTAATTTTTLAMPTLIMKMINHTTSSNDECENDDQCKQLDQYKLCDRSTRQCYCNNNYYENPFNNSCQEKYRHLPTYKKQERKYFNKYRTNNNNRRNGAAVSNFRRDLLQYTLYGCFVIGQIVLTSHYLIQKRMKVLRRQIELEKQQQQQQQQQQEQNETTDERDTKTSDDDVIVEIC</sequence>
<feature type="compositionally biased region" description="Basic and acidic residues" evidence="1">
    <location>
        <begin position="208"/>
        <end position="217"/>
    </location>
</feature>
<comment type="caution">
    <text evidence="3">The sequence shown here is derived from an EMBL/GenBank/DDBJ whole genome shotgun (WGS) entry which is preliminary data.</text>
</comment>
<gene>
    <name evidence="3" type="ORF">DERF_011156</name>
</gene>
<evidence type="ECO:0000256" key="1">
    <source>
        <dbReference type="SAM" id="MobiDB-lite"/>
    </source>
</evidence>
<keyword evidence="2" id="KW-0812">Transmembrane</keyword>